<feature type="region of interest" description="Disordered" evidence="1">
    <location>
        <begin position="1"/>
        <end position="47"/>
    </location>
</feature>
<dbReference type="Proteomes" id="UP000704712">
    <property type="component" value="Unassembled WGS sequence"/>
</dbReference>
<dbReference type="AlphaFoldDB" id="A0A833WN36"/>
<organism evidence="2 4">
    <name type="scientific">Phytophthora infestans</name>
    <name type="common">Potato late blight agent</name>
    <name type="synonym">Botrytis infestans</name>
    <dbReference type="NCBI Taxonomy" id="4787"/>
    <lineage>
        <taxon>Eukaryota</taxon>
        <taxon>Sar</taxon>
        <taxon>Stramenopiles</taxon>
        <taxon>Oomycota</taxon>
        <taxon>Peronosporomycetes</taxon>
        <taxon>Peronosporales</taxon>
        <taxon>Peronosporaceae</taxon>
        <taxon>Phytophthora</taxon>
    </lineage>
</organism>
<evidence type="ECO:0000313" key="3">
    <source>
        <dbReference type="EMBL" id="KAF4130897.1"/>
    </source>
</evidence>
<evidence type="ECO:0000256" key="1">
    <source>
        <dbReference type="SAM" id="MobiDB-lite"/>
    </source>
</evidence>
<evidence type="ECO:0000313" key="4">
    <source>
        <dbReference type="Proteomes" id="UP000602510"/>
    </source>
</evidence>
<proteinExistence type="predicted"/>
<gene>
    <name evidence="2" type="ORF">GN244_ATG04608</name>
    <name evidence="3" type="ORF">GN958_ATG19902</name>
</gene>
<dbReference type="EMBL" id="JAACNO010002776">
    <property type="protein sequence ID" value="KAF4130897.1"/>
    <property type="molecule type" value="Genomic_DNA"/>
</dbReference>
<dbReference type="EMBL" id="WSZM01000092">
    <property type="protein sequence ID" value="KAF4043130.1"/>
    <property type="molecule type" value="Genomic_DNA"/>
</dbReference>
<dbReference type="Proteomes" id="UP000602510">
    <property type="component" value="Unassembled WGS sequence"/>
</dbReference>
<name>A0A833WN36_PHYIN</name>
<reference evidence="2" key="1">
    <citation type="submission" date="2020-04" db="EMBL/GenBank/DDBJ databases">
        <title>Hybrid Assembly of Korean Phytophthora infestans isolates.</title>
        <authorList>
            <person name="Prokchorchik M."/>
            <person name="Lee Y."/>
            <person name="Seo J."/>
            <person name="Cho J.-H."/>
            <person name="Park Y.-E."/>
            <person name="Jang D.-C."/>
            <person name="Im J.-S."/>
            <person name="Choi J.-G."/>
            <person name="Park H.-J."/>
            <person name="Lee G.-B."/>
            <person name="Lee Y.-G."/>
            <person name="Hong S.-Y."/>
            <person name="Cho K."/>
            <person name="Sohn K.H."/>
        </authorList>
    </citation>
    <scope>NUCLEOTIDE SEQUENCE</scope>
    <source>
        <strain evidence="2">KR_1_A1</strain>
        <strain evidence="3">KR_2_A2</strain>
    </source>
</reference>
<keyword evidence="4" id="KW-1185">Reference proteome</keyword>
<accession>A0A833WN36</accession>
<sequence>METNSESPPSPSEELVSSTNPSELDLRKSVAAESAEPQARPPNPCLPVAAPLTKRKWTEDSTLALACAWRTVYVAGIPKDE</sequence>
<protein>
    <submittedName>
        <fullName evidence="2">Uncharacterized protein</fullName>
    </submittedName>
</protein>
<evidence type="ECO:0000313" key="2">
    <source>
        <dbReference type="EMBL" id="KAF4043130.1"/>
    </source>
</evidence>
<comment type="caution">
    <text evidence="2">The sequence shown here is derived from an EMBL/GenBank/DDBJ whole genome shotgun (WGS) entry which is preliminary data.</text>
</comment>